<evidence type="ECO:0000313" key="2">
    <source>
        <dbReference type="EMBL" id="KAA2236885.1"/>
    </source>
</evidence>
<keyword evidence="1" id="KW-0812">Transmembrane</keyword>
<accession>A0A5B2VDN2</accession>
<feature type="transmembrane region" description="Helical" evidence="1">
    <location>
        <begin position="82"/>
        <end position="101"/>
    </location>
</feature>
<evidence type="ECO:0000313" key="3">
    <source>
        <dbReference type="Proteomes" id="UP000323142"/>
    </source>
</evidence>
<protein>
    <submittedName>
        <fullName evidence="2">DUF4267 domain-containing protein</fullName>
    </submittedName>
</protein>
<dbReference type="EMBL" id="VUOA01000022">
    <property type="protein sequence ID" value="KAA2236885.1"/>
    <property type="molecule type" value="Genomic_DNA"/>
</dbReference>
<evidence type="ECO:0000256" key="1">
    <source>
        <dbReference type="SAM" id="Phobius"/>
    </source>
</evidence>
<gene>
    <name evidence="2" type="ORF">F0L46_12915</name>
</gene>
<dbReference type="Pfam" id="PF14087">
    <property type="entry name" value="DUF4267"/>
    <property type="match status" value="1"/>
</dbReference>
<dbReference type="OrthoDB" id="8005319at2"/>
<keyword evidence="1" id="KW-0472">Membrane</keyword>
<feature type="transmembrane region" description="Helical" evidence="1">
    <location>
        <begin position="107"/>
        <end position="128"/>
    </location>
</feature>
<dbReference type="Proteomes" id="UP000323142">
    <property type="component" value="Unassembled WGS sequence"/>
</dbReference>
<feature type="transmembrane region" description="Helical" evidence="1">
    <location>
        <begin position="53"/>
        <end position="75"/>
    </location>
</feature>
<name>A0A5B2VDN2_9HYPH</name>
<dbReference type="RefSeq" id="WP_149818127.1">
    <property type="nucleotide sequence ID" value="NZ_VUOA01000022.1"/>
</dbReference>
<sequence>MIPDRPLRRGEPARLAVVALGGGFVALGALFIIVPRAGAALFGLSPPEGEALLYLPAIGLRDVAFGLYLVGLALFSTRRATGIVLAVTVLIPLGDMALVAFGRGLSVYLVGHLVSGLVVGGTGAWLLAGSGRSATDKNTGEDSA</sequence>
<organism evidence="2 3">
    <name type="scientific">Salinarimonas soli</name>
    <dbReference type="NCBI Taxonomy" id="1638099"/>
    <lineage>
        <taxon>Bacteria</taxon>
        <taxon>Pseudomonadati</taxon>
        <taxon>Pseudomonadota</taxon>
        <taxon>Alphaproteobacteria</taxon>
        <taxon>Hyphomicrobiales</taxon>
        <taxon>Salinarimonadaceae</taxon>
        <taxon>Salinarimonas</taxon>
    </lineage>
</organism>
<dbReference type="InterPro" id="IPR025363">
    <property type="entry name" value="DUF4267"/>
</dbReference>
<comment type="caution">
    <text evidence="2">The sequence shown here is derived from an EMBL/GenBank/DDBJ whole genome shotgun (WGS) entry which is preliminary data.</text>
</comment>
<dbReference type="AlphaFoldDB" id="A0A5B2VDN2"/>
<reference evidence="2 3" key="1">
    <citation type="submission" date="2019-09" db="EMBL/GenBank/DDBJ databases">
        <title>Salinarimonas rosea gen. nov., sp. nov., a new member of the a-2 subgroup of the Proteobacteria.</title>
        <authorList>
            <person name="Liu J."/>
        </authorList>
    </citation>
    <scope>NUCLEOTIDE SEQUENCE [LARGE SCALE GENOMIC DNA]</scope>
    <source>
        <strain evidence="2 3">BN140002</strain>
    </source>
</reference>
<proteinExistence type="predicted"/>
<feature type="transmembrane region" description="Helical" evidence="1">
    <location>
        <begin position="12"/>
        <end position="33"/>
    </location>
</feature>
<reference evidence="2 3" key="2">
    <citation type="submission" date="2019-09" db="EMBL/GenBank/DDBJ databases">
        <authorList>
            <person name="Jin C."/>
        </authorList>
    </citation>
    <scope>NUCLEOTIDE SEQUENCE [LARGE SCALE GENOMIC DNA]</scope>
    <source>
        <strain evidence="2 3">BN140002</strain>
    </source>
</reference>
<keyword evidence="1" id="KW-1133">Transmembrane helix</keyword>
<keyword evidence="3" id="KW-1185">Reference proteome</keyword>